<name>A0ABY8VES0_9CORY</name>
<keyword evidence="2" id="KW-1185">Reference proteome</keyword>
<evidence type="ECO:0000313" key="1">
    <source>
        <dbReference type="EMBL" id="WIM68145.1"/>
    </source>
</evidence>
<gene>
    <name evidence="1" type="ORF">QP027_01730</name>
</gene>
<reference evidence="1 2" key="1">
    <citation type="submission" date="2023-05" db="EMBL/GenBank/DDBJ databases">
        <title>Corynebacterium suedekumii sp. nov. and Corynebacterium breve sp. nov. isolated from raw cow's milk.</title>
        <authorList>
            <person name="Baer M.K."/>
            <person name="Mehl L."/>
            <person name="Hellmuth R."/>
            <person name="Marke G."/>
            <person name="Lipski A."/>
        </authorList>
    </citation>
    <scope>NUCLEOTIDE SEQUENCE [LARGE SCALE GENOMIC DNA]</scope>
    <source>
        <strain evidence="1 2">R4</strain>
    </source>
</reference>
<protein>
    <submittedName>
        <fullName evidence="1">Uncharacterized protein</fullName>
    </submittedName>
</protein>
<evidence type="ECO:0000313" key="2">
    <source>
        <dbReference type="Proteomes" id="UP001225598"/>
    </source>
</evidence>
<sequence>MDFYEFAENFQRRTAKRMVDFEAALLKAQKQMEETVRQQEIARQMNIKKPPTMYPKGTIRGGKVQGVLRREAPGGMN</sequence>
<dbReference type="RefSeq" id="WP_284825506.1">
    <property type="nucleotide sequence ID" value="NZ_CP126969.1"/>
</dbReference>
<proteinExistence type="predicted"/>
<accession>A0ABY8VES0</accession>
<organism evidence="1 2">
    <name type="scientific">Corynebacterium breve</name>
    <dbReference type="NCBI Taxonomy" id="3049799"/>
    <lineage>
        <taxon>Bacteria</taxon>
        <taxon>Bacillati</taxon>
        <taxon>Actinomycetota</taxon>
        <taxon>Actinomycetes</taxon>
        <taxon>Mycobacteriales</taxon>
        <taxon>Corynebacteriaceae</taxon>
        <taxon>Corynebacterium</taxon>
    </lineage>
</organism>
<dbReference type="EMBL" id="CP126969">
    <property type="protein sequence ID" value="WIM68145.1"/>
    <property type="molecule type" value="Genomic_DNA"/>
</dbReference>
<dbReference type="Proteomes" id="UP001225598">
    <property type="component" value="Chromosome"/>
</dbReference>